<gene>
    <name evidence="1" type="ORF">CDAR_514481</name>
</gene>
<comment type="caution">
    <text evidence="1">The sequence shown here is derived from an EMBL/GenBank/DDBJ whole genome shotgun (WGS) entry which is preliminary data.</text>
</comment>
<dbReference type="EMBL" id="BPLQ01011321">
    <property type="protein sequence ID" value="GIY57312.1"/>
    <property type="molecule type" value="Genomic_DNA"/>
</dbReference>
<keyword evidence="2" id="KW-1185">Reference proteome</keyword>
<organism evidence="1 2">
    <name type="scientific">Caerostris darwini</name>
    <dbReference type="NCBI Taxonomy" id="1538125"/>
    <lineage>
        <taxon>Eukaryota</taxon>
        <taxon>Metazoa</taxon>
        <taxon>Ecdysozoa</taxon>
        <taxon>Arthropoda</taxon>
        <taxon>Chelicerata</taxon>
        <taxon>Arachnida</taxon>
        <taxon>Araneae</taxon>
        <taxon>Araneomorphae</taxon>
        <taxon>Entelegynae</taxon>
        <taxon>Araneoidea</taxon>
        <taxon>Araneidae</taxon>
        <taxon>Caerostris</taxon>
    </lineage>
</organism>
<dbReference type="AlphaFoldDB" id="A0AAV4UHU3"/>
<evidence type="ECO:0000313" key="2">
    <source>
        <dbReference type="Proteomes" id="UP001054837"/>
    </source>
</evidence>
<evidence type="ECO:0000313" key="1">
    <source>
        <dbReference type="EMBL" id="GIY57312.1"/>
    </source>
</evidence>
<reference evidence="1 2" key="1">
    <citation type="submission" date="2021-06" db="EMBL/GenBank/DDBJ databases">
        <title>Caerostris darwini draft genome.</title>
        <authorList>
            <person name="Kono N."/>
            <person name="Arakawa K."/>
        </authorList>
    </citation>
    <scope>NUCLEOTIDE SEQUENCE [LARGE SCALE GENOMIC DNA]</scope>
</reference>
<accession>A0AAV4UHU3</accession>
<name>A0AAV4UHU3_9ARAC</name>
<proteinExistence type="predicted"/>
<dbReference type="Proteomes" id="UP001054837">
    <property type="component" value="Unassembled WGS sequence"/>
</dbReference>
<sequence length="107" mass="11899">MLLKGPTNAYWSPFRSTTSAQCITRLKISSTSDGQRRTSDKVIVKIASLCWKGAFGRVHSVVNPNDIGKQNRPCLFKGGWERISDSMHFETSEGSENVLQLFGITGY</sequence>
<protein>
    <submittedName>
        <fullName evidence="1">Uncharacterized protein</fullName>
    </submittedName>
</protein>